<evidence type="ECO:0000259" key="1">
    <source>
        <dbReference type="Pfam" id="PF06722"/>
    </source>
</evidence>
<dbReference type="CDD" id="cd03784">
    <property type="entry name" value="GT1_Gtf-like"/>
    <property type="match status" value="1"/>
</dbReference>
<keyword evidence="3" id="KW-1185">Reference proteome</keyword>
<dbReference type="InterPro" id="IPR002213">
    <property type="entry name" value="UDP_glucos_trans"/>
</dbReference>
<proteinExistence type="predicted"/>
<dbReference type="OrthoDB" id="6620093at2"/>
<protein>
    <submittedName>
        <fullName evidence="2">Glycosyl transferase</fullName>
    </submittedName>
</protein>
<organism evidence="2 3">
    <name type="scientific">Mycobacterium angelicum</name>
    <dbReference type="NCBI Taxonomy" id="470074"/>
    <lineage>
        <taxon>Bacteria</taxon>
        <taxon>Bacillati</taxon>
        <taxon>Actinomycetota</taxon>
        <taxon>Actinomycetes</taxon>
        <taxon>Mycobacteriales</taxon>
        <taxon>Mycobacteriaceae</taxon>
        <taxon>Mycobacterium</taxon>
    </lineage>
</organism>
<dbReference type="GO" id="GO:0008194">
    <property type="term" value="F:UDP-glycosyltransferase activity"/>
    <property type="evidence" value="ECO:0007669"/>
    <property type="project" value="InterPro"/>
</dbReference>
<dbReference type="AlphaFoldDB" id="A0A1W9ZY41"/>
<gene>
    <name evidence="2" type="ORF">BST12_08925</name>
</gene>
<dbReference type="GO" id="GO:0017000">
    <property type="term" value="P:antibiotic biosynthetic process"/>
    <property type="evidence" value="ECO:0007669"/>
    <property type="project" value="UniProtKB-ARBA"/>
</dbReference>
<comment type="caution">
    <text evidence="2">The sequence shown here is derived from an EMBL/GenBank/DDBJ whole genome shotgun (WGS) entry which is preliminary data.</text>
</comment>
<evidence type="ECO:0000313" key="2">
    <source>
        <dbReference type="EMBL" id="ORA22689.1"/>
    </source>
</evidence>
<evidence type="ECO:0000313" key="3">
    <source>
        <dbReference type="Proteomes" id="UP000192284"/>
    </source>
</evidence>
<dbReference type="InterPro" id="IPR010610">
    <property type="entry name" value="EryCIII-like_C"/>
</dbReference>
<dbReference type="EMBL" id="MVHE01000009">
    <property type="protein sequence ID" value="ORA22689.1"/>
    <property type="molecule type" value="Genomic_DNA"/>
</dbReference>
<dbReference type="Pfam" id="PF06722">
    <property type="entry name" value="EryCIII-like_C"/>
    <property type="match status" value="1"/>
</dbReference>
<name>A0A1W9ZY41_MYCAN</name>
<dbReference type="InterPro" id="IPR050426">
    <property type="entry name" value="Glycosyltransferase_28"/>
</dbReference>
<accession>A0A1W9ZY41</accession>
<dbReference type="SUPFAM" id="SSF53756">
    <property type="entry name" value="UDP-Glycosyltransferase/glycogen phosphorylase"/>
    <property type="match status" value="1"/>
</dbReference>
<keyword evidence="2" id="KW-0808">Transferase</keyword>
<reference evidence="2 3" key="1">
    <citation type="submission" date="2017-02" db="EMBL/GenBank/DDBJ databases">
        <title>The new phylogeny of genus Mycobacterium.</title>
        <authorList>
            <person name="Tortoli E."/>
            <person name="Trovato A."/>
            <person name="Cirillo D.M."/>
        </authorList>
    </citation>
    <scope>NUCLEOTIDE SEQUENCE [LARGE SCALE GENOMIC DNA]</scope>
    <source>
        <strain evidence="2 3">DSM 45057</strain>
    </source>
</reference>
<feature type="domain" description="Erythromycin biosynthesis protein CIII-like C-terminal" evidence="1">
    <location>
        <begin position="267"/>
        <end position="387"/>
    </location>
</feature>
<dbReference type="RefSeq" id="WP_083112744.1">
    <property type="nucleotide sequence ID" value="NZ_JACKTS010000036.1"/>
</dbReference>
<dbReference type="PANTHER" id="PTHR48050">
    <property type="entry name" value="STEROL 3-BETA-GLUCOSYLTRANSFERASE"/>
    <property type="match status" value="1"/>
</dbReference>
<dbReference type="Gene3D" id="3.40.50.2000">
    <property type="entry name" value="Glycogen Phosphorylase B"/>
    <property type="match status" value="2"/>
</dbReference>
<sequence>MATILAYTSPARGNLYPMLALLIELRRRGHRIVLKTLAAGVSTGCELGFEASAVDRRIEAAVMTDWMAPNGRTALKMAFAVFGQRAAYEVEDVRAASDTVRPDVLMVDANCWGAAAAAEAGSLPWVSFWAFTPFLRSRGAPPFGPGVRPWPGPLGRLRDAALRPLVTTPFEKALLGPLKAVRQDAGATAVGNVDELLRRAPLMLVATGEPFEYPHPDWGDSVALIGPCDFDPPAPAPEWLETIDRPIVLVTTSSDRQADDRLPIIAMAALAEEPVHVVATYPSGMPGDIAVPANATVREFVPHGLVLDRAVVAITHGGMGSTQKALSRGVPVCVVPFGRDQFEVARRVVASRSGTRLPARKLTAERLKDQVLQAMSMSDGAQRVAEGFRSTGGVARGADLIERRLIGVGS</sequence>
<dbReference type="GO" id="GO:0016758">
    <property type="term" value="F:hexosyltransferase activity"/>
    <property type="evidence" value="ECO:0007669"/>
    <property type="project" value="UniProtKB-ARBA"/>
</dbReference>
<dbReference type="Proteomes" id="UP000192284">
    <property type="component" value="Unassembled WGS sequence"/>
</dbReference>
<dbReference type="PANTHER" id="PTHR48050:SF13">
    <property type="entry name" value="STEROL 3-BETA-GLUCOSYLTRANSFERASE UGT80A2"/>
    <property type="match status" value="1"/>
</dbReference>